<evidence type="ECO:0000256" key="1">
    <source>
        <dbReference type="ARBA" id="ARBA00004613"/>
    </source>
</evidence>
<evidence type="ECO:0000259" key="4">
    <source>
        <dbReference type="Pfam" id="PF01522"/>
    </source>
</evidence>
<dbReference type="GO" id="GO:0016810">
    <property type="term" value="F:hydrolase activity, acting on carbon-nitrogen (but not peptide) bonds"/>
    <property type="evidence" value="ECO:0007669"/>
    <property type="project" value="InterPro"/>
</dbReference>
<sequence length="391" mass="44860">MTKQSRIFKLSQLVMLVMIVVLMSVSCKMIDPDENNTGIDNDNEKENNIDKQKDEIDDNDKNEEIKDDSENTDTKDEEEAKKPVEIDYQAVKPNELGHIMVIMYHGIIDLPPYHVTEEQLLEQLQYMYDHKYRPISVRDYIDNNINIEAGYTPIVFTFDDGLSSTFSLIEENGKLVPKPGTAIEIIERFSKTHPGFDSKAGLYINGQKIFEGAGTVEERIKWLVDHGYDVGNHTASHDKTQMLSKLDSRQIMKNIGIVDQIIKNAVPDYTVDSLAYTFGNRPVKALRNLVLDGEYNNIKYNYSVAFKEGASAPYYPPLHTKFDPLNVARARGSKGEVQDMGWFFDYYEQHPEKKYISDGNPDRVSILEKDEDSVNKDKLGEKELYLYKLNQ</sequence>
<name>A0A8J8SCV5_9FIRM</name>
<dbReference type="EMBL" id="CP058561">
    <property type="protein sequence ID" value="QUH30248.1"/>
    <property type="molecule type" value="Genomic_DNA"/>
</dbReference>
<evidence type="ECO:0000313" key="6">
    <source>
        <dbReference type="Proteomes" id="UP000677305"/>
    </source>
</evidence>
<proteinExistence type="predicted"/>
<protein>
    <submittedName>
        <fullName evidence="5">Polysaccharide deacetylase family protein</fullName>
    </submittedName>
</protein>
<dbReference type="Pfam" id="PF01522">
    <property type="entry name" value="Polysacc_deac_1"/>
    <property type="match status" value="1"/>
</dbReference>
<dbReference type="GO" id="GO:0005576">
    <property type="term" value="C:extracellular region"/>
    <property type="evidence" value="ECO:0007669"/>
    <property type="project" value="UniProtKB-SubCell"/>
</dbReference>
<feature type="compositionally biased region" description="Basic and acidic residues" evidence="3">
    <location>
        <begin position="42"/>
        <end position="54"/>
    </location>
</feature>
<evidence type="ECO:0000256" key="2">
    <source>
        <dbReference type="ARBA" id="ARBA00022729"/>
    </source>
</evidence>
<dbReference type="PROSITE" id="PS51257">
    <property type="entry name" value="PROKAR_LIPOPROTEIN"/>
    <property type="match status" value="1"/>
</dbReference>
<dbReference type="PANTHER" id="PTHR34216">
    <property type="match status" value="1"/>
</dbReference>
<feature type="domain" description="NodB homology" evidence="4">
    <location>
        <begin position="154"/>
        <end position="286"/>
    </location>
</feature>
<dbReference type="GO" id="GO:0005975">
    <property type="term" value="P:carbohydrate metabolic process"/>
    <property type="evidence" value="ECO:0007669"/>
    <property type="project" value="InterPro"/>
</dbReference>
<keyword evidence="6" id="KW-1185">Reference proteome</keyword>
<dbReference type="SUPFAM" id="SSF88713">
    <property type="entry name" value="Glycoside hydrolase/deacetylase"/>
    <property type="match status" value="1"/>
</dbReference>
<dbReference type="AlphaFoldDB" id="A0A8J8SCV5"/>
<feature type="region of interest" description="Disordered" evidence="3">
    <location>
        <begin position="34"/>
        <end position="83"/>
    </location>
</feature>
<dbReference type="KEGG" id="vgu:HYG85_15575"/>
<feature type="compositionally biased region" description="Basic and acidic residues" evidence="3">
    <location>
        <begin position="62"/>
        <end position="83"/>
    </location>
</feature>
<keyword evidence="2" id="KW-0732">Signal</keyword>
<evidence type="ECO:0000256" key="3">
    <source>
        <dbReference type="SAM" id="MobiDB-lite"/>
    </source>
</evidence>
<dbReference type="PANTHER" id="PTHR34216:SF3">
    <property type="entry name" value="POLY-BETA-1,6-N-ACETYL-D-GLUCOSAMINE N-DEACETYLASE"/>
    <property type="match status" value="1"/>
</dbReference>
<organism evidence="5 6">
    <name type="scientific">Vallitalea guaymasensis</name>
    <dbReference type="NCBI Taxonomy" id="1185412"/>
    <lineage>
        <taxon>Bacteria</taxon>
        <taxon>Bacillati</taxon>
        <taxon>Bacillota</taxon>
        <taxon>Clostridia</taxon>
        <taxon>Lachnospirales</taxon>
        <taxon>Vallitaleaceae</taxon>
        <taxon>Vallitalea</taxon>
    </lineage>
</organism>
<reference evidence="5 6" key="1">
    <citation type="submission" date="2020-07" db="EMBL/GenBank/DDBJ databases">
        <title>Vallitalea guaymasensis genome.</title>
        <authorList>
            <person name="Postec A."/>
        </authorList>
    </citation>
    <scope>NUCLEOTIDE SEQUENCE [LARGE SCALE GENOMIC DNA]</scope>
    <source>
        <strain evidence="5 6">Ra1766G1</strain>
    </source>
</reference>
<dbReference type="InterPro" id="IPR051398">
    <property type="entry name" value="Polysacch_Deacetylase"/>
</dbReference>
<accession>A0A8J8SCV5</accession>
<dbReference type="Gene3D" id="3.20.20.370">
    <property type="entry name" value="Glycoside hydrolase/deacetylase"/>
    <property type="match status" value="1"/>
</dbReference>
<dbReference type="RefSeq" id="WP_212690436.1">
    <property type="nucleotide sequence ID" value="NZ_CP058561.1"/>
</dbReference>
<dbReference type="InterPro" id="IPR011330">
    <property type="entry name" value="Glyco_hydro/deAcase_b/a-brl"/>
</dbReference>
<gene>
    <name evidence="5" type="ORF">HYG85_15575</name>
</gene>
<dbReference type="Proteomes" id="UP000677305">
    <property type="component" value="Chromosome"/>
</dbReference>
<comment type="subcellular location">
    <subcellularLocation>
        <location evidence="1">Secreted</location>
    </subcellularLocation>
</comment>
<dbReference type="InterPro" id="IPR002509">
    <property type="entry name" value="NODB_dom"/>
</dbReference>
<evidence type="ECO:0000313" key="5">
    <source>
        <dbReference type="EMBL" id="QUH30248.1"/>
    </source>
</evidence>